<reference evidence="1 2" key="1">
    <citation type="submission" date="2020-04" db="EMBL/GenBank/DDBJ databases">
        <title>Vibrio sp. SM6, a novel species isolated from seawater.</title>
        <authorList>
            <person name="Wang X."/>
        </authorList>
    </citation>
    <scope>NUCLEOTIDE SEQUENCE [LARGE SCALE GENOMIC DNA]</scope>
    <source>
        <strain evidence="1 2">SM6</strain>
    </source>
</reference>
<dbReference type="RefSeq" id="WP_168837910.1">
    <property type="nucleotide sequence ID" value="NZ_JABAIK010000031.1"/>
</dbReference>
<dbReference type="EMBL" id="JABAIK010000031">
    <property type="protein sequence ID" value="NLS14833.1"/>
    <property type="molecule type" value="Genomic_DNA"/>
</dbReference>
<protein>
    <submittedName>
        <fullName evidence="1">Uncharacterized protein</fullName>
    </submittedName>
</protein>
<evidence type="ECO:0000313" key="2">
    <source>
        <dbReference type="Proteomes" id="UP000535589"/>
    </source>
</evidence>
<evidence type="ECO:0000313" key="1">
    <source>
        <dbReference type="EMBL" id="NLS14833.1"/>
    </source>
</evidence>
<name>A0A7X8TUZ5_9VIBR</name>
<dbReference type="NCBIfam" id="NF038336">
    <property type="entry name" value="YjiT_fam"/>
    <property type="match status" value="1"/>
</dbReference>
<proteinExistence type="predicted"/>
<dbReference type="InterPro" id="IPR047879">
    <property type="entry name" value="YjiT"/>
</dbReference>
<comment type="caution">
    <text evidence="1">The sequence shown here is derived from an EMBL/GenBank/DDBJ whole genome shotgun (WGS) entry which is preliminary data.</text>
</comment>
<dbReference type="AlphaFoldDB" id="A0A7X8TUZ5"/>
<dbReference type="Proteomes" id="UP000535589">
    <property type="component" value="Unassembled WGS sequence"/>
</dbReference>
<gene>
    <name evidence="1" type="ORF">HGP28_18400</name>
</gene>
<accession>A0A7X8TUZ5</accession>
<sequence>MYRNELYSILHSIFAIKGHSLPNGLPLYRYRCSDEQFELLKTQLSSHGKSMGRGKRAPLYVHEAFCLFCSEWVRRNHFTGHVKWSDITEALSWPNLKSSTLTYLTESGLKFWKRPLRIKGNKPAYLLTLVLEGGLPLKMISSNEGTLVTYFRKVLTAIRQNTQRNIDVYELAASCEEFLPVSLRNDVVFNLAGEFCRTLNELACQVDVSRSDVVSKIKAYDKNWYKQLPVVLSEVDAEKLAKAVFSSDSSSTSHVRSSLRIQREWIKEDDTWFCETTFKLPLQIKTKVLENHFNLNPNSKATRLVLACSYSDEAKTLALLSKHDEDIWSVEKYAAANEIISGRYSLSEFSFQLFDGGTELGSYVPVGGEALSGDLPWVLEPLDEDMTKLRLIGSGSLSAKSPIVFLAMPLSNSFITLDSDGDFGIPELIDNCERFLTQVRGDYIVTLEDGVRCSIKTGQVEDEVPHFVFGRNAFKNIFSKYPIFVGEPIIFQVMGTEYQRVNTGSFVWRRLRPGQAEWIPFSERKPLGKVEIRQVIDGVVRYSSRCVILPENANVSLLPKSEVSGVVRFVGFKDAKLEDLHEGEFYKSHSDFSENDIRLEVLSKSQYKQPLKLKLSWPDVEPVELLIPFPAKGSRFVSFDKNLSDLVSIGHLFGIRAEGIEIDGQDEKYWVEAEKMLSDLQSPSNGANLLKIKFPMLGTSSEGTKELSLACMLRPVQSLLSAAETDEVINLRAYSAGTKESTLSICRYSFILSCHSSGISLTPESMQNLDDDVSVFALNLSSLDQEVIQLTFSEYGGVELYNLAGKQGAWLLYCERDGVVVSNQAIVNNIENESEESLVSRSIYSDDAATELLAEDLSSFSSVSWYELLKNLVGMGRFDAKTFSICNQLKKNNKQLINLLFISTFTGNYEQIYGLENQLGFSWGCISLEDWKAAAEKLVLDTKNDPNMFVGMLAMMQIPLRTLAHRDWRIRTGVNIVLKHLSKGIGQPIELVEDATQEQVKAAIQDLIRLVDNLARIDGYARDVYIKALSTNKELSKSVDTYWATRQYSIEVSNLLNHVMLSAAFTLLRADEAKKYIKLNTLFNLAYQQAPEHFGPIFNFFQNNLVK</sequence>
<organism evidence="1 2">
    <name type="scientific">Vibrio agarilyticus</name>
    <dbReference type="NCBI Taxonomy" id="2726741"/>
    <lineage>
        <taxon>Bacteria</taxon>
        <taxon>Pseudomonadati</taxon>
        <taxon>Pseudomonadota</taxon>
        <taxon>Gammaproteobacteria</taxon>
        <taxon>Vibrionales</taxon>
        <taxon>Vibrionaceae</taxon>
        <taxon>Vibrio</taxon>
    </lineage>
</organism>
<keyword evidence="2" id="KW-1185">Reference proteome</keyword>